<proteinExistence type="predicted"/>
<feature type="transmembrane region" description="Helical" evidence="2">
    <location>
        <begin position="81"/>
        <end position="105"/>
    </location>
</feature>
<feature type="compositionally biased region" description="Basic residues" evidence="1">
    <location>
        <begin position="12"/>
        <end position="24"/>
    </location>
</feature>
<keyword evidence="2" id="KW-0472">Membrane</keyword>
<organism evidence="4 5">
    <name type="scientific">Actinomadura macrotermitis</name>
    <dbReference type="NCBI Taxonomy" id="2585200"/>
    <lineage>
        <taxon>Bacteria</taxon>
        <taxon>Bacillati</taxon>
        <taxon>Actinomycetota</taxon>
        <taxon>Actinomycetes</taxon>
        <taxon>Streptosporangiales</taxon>
        <taxon>Thermomonosporaceae</taxon>
        <taxon>Actinomadura</taxon>
    </lineage>
</organism>
<sequence length="336" mass="35901">MLCCAMQPPRSRPGRRRNPPHRRGAPPPGGTVPPGPDPYGPGPAEPAGPRADPFAVDAEHGIGGDLDRAFAGARRSRARHLTFAIGSLVLVGGLGIGGAVAYGVLSSNLDGGILPPAPAPEAKASRSAPIDSIPSEPPVVKPRVPVYIPAHGTGRFTRAPVTTRRTFGHGKVLRYMVEVEGGLKQRTATFAGKVDTILADRRGWTAGGRWSFRRVDSGPYDFVVRLASPDTTDKLCAAAGMDTEGKVNCSAGKQVVVNLRRWLLLTTFYRGQPDHYHALVINHEVGHRLGFGHMTCAGKGRLAPVMQQQIFGLKGCRVNGWPYDNRGRFISGPRVP</sequence>
<feature type="domain" description="DUF3152" evidence="3">
    <location>
        <begin position="150"/>
        <end position="314"/>
    </location>
</feature>
<reference evidence="4 5" key="1">
    <citation type="submission" date="2019-10" db="EMBL/GenBank/DDBJ databases">
        <title>Actinomadura rubteroloni sp. nov. and Actinomadura macrotermitis sp. nov., isolated from the gut of fungus growing-termite Macrotermes natalensis.</title>
        <authorList>
            <person name="Benndorf R."/>
            <person name="Martin K."/>
            <person name="Kuefner M."/>
            <person name="De Beer W."/>
            <person name="Kaster A.-K."/>
            <person name="Vollmers J."/>
            <person name="Poulsen M."/>
            <person name="Beemelmanns C."/>
        </authorList>
    </citation>
    <scope>NUCLEOTIDE SEQUENCE [LARGE SCALE GENOMIC DNA]</scope>
    <source>
        <strain evidence="4 5">RB68</strain>
    </source>
</reference>
<dbReference type="InterPro" id="IPR022603">
    <property type="entry name" value="DUF3152"/>
</dbReference>
<feature type="region of interest" description="Disordered" evidence="1">
    <location>
        <begin position="1"/>
        <end position="60"/>
    </location>
</feature>
<dbReference type="SUPFAM" id="SSF55486">
    <property type="entry name" value="Metalloproteases ('zincins'), catalytic domain"/>
    <property type="match status" value="1"/>
</dbReference>
<evidence type="ECO:0000256" key="1">
    <source>
        <dbReference type="SAM" id="MobiDB-lite"/>
    </source>
</evidence>
<dbReference type="AlphaFoldDB" id="A0A7K0C3R6"/>
<accession>A0A7K0C3R6</accession>
<keyword evidence="5" id="KW-1185">Reference proteome</keyword>
<evidence type="ECO:0000313" key="4">
    <source>
        <dbReference type="EMBL" id="MQY08081.1"/>
    </source>
</evidence>
<dbReference type="Pfam" id="PF11350">
    <property type="entry name" value="DUF3152"/>
    <property type="match status" value="1"/>
</dbReference>
<comment type="caution">
    <text evidence="4">The sequence shown here is derived from an EMBL/GenBank/DDBJ whole genome shotgun (WGS) entry which is preliminary data.</text>
</comment>
<evidence type="ECO:0000256" key="2">
    <source>
        <dbReference type="SAM" id="Phobius"/>
    </source>
</evidence>
<keyword evidence="2" id="KW-1133">Transmembrane helix</keyword>
<feature type="compositionally biased region" description="Pro residues" evidence="1">
    <location>
        <begin position="25"/>
        <end position="46"/>
    </location>
</feature>
<dbReference type="Proteomes" id="UP000487268">
    <property type="component" value="Unassembled WGS sequence"/>
</dbReference>
<keyword evidence="2" id="KW-0812">Transmembrane</keyword>
<evidence type="ECO:0000313" key="5">
    <source>
        <dbReference type="Proteomes" id="UP000487268"/>
    </source>
</evidence>
<evidence type="ECO:0000259" key="3">
    <source>
        <dbReference type="Pfam" id="PF11350"/>
    </source>
</evidence>
<name>A0A7K0C3R6_9ACTN</name>
<gene>
    <name evidence="4" type="ORF">ACRB68_61870</name>
</gene>
<protein>
    <recommendedName>
        <fullName evidence="3">DUF3152 domain-containing protein</fullName>
    </recommendedName>
</protein>
<dbReference type="EMBL" id="WEGH01000004">
    <property type="protein sequence ID" value="MQY08081.1"/>
    <property type="molecule type" value="Genomic_DNA"/>
</dbReference>